<sequence>MLKKIKNIGNIVSKEQQREVNGGLSKGDTCNNPYINEGGPCNQGYYPHPVYGHCICCAY</sequence>
<evidence type="ECO:0000313" key="2">
    <source>
        <dbReference type="Proteomes" id="UP001596043"/>
    </source>
</evidence>
<evidence type="ECO:0008006" key="3">
    <source>
        <dbReference type="Google" id="ProtNLM"/>
    </source>
</evidence>
<dbReference type="Proteomes" id="UP001596043">
    <property type="component" value="Unassembled WGS sequence"/>
</dbReference>
<accession>A0ABV9HUN9</accession>
<name>A0ABV9HUN9_9FLAO</name>
<evidence type="ECO:0000313" key="1">
    <source>
        <dbReference type="EMBL" id="MFC4633246.1"/>
    </source>
</evidence>
<dbReference type="EMBL" id="JBHSFV010000002">
    <property type="protein sequence ID" value="MFC4633246.1"/>
    <property type="molecule type" value="Genomic_DNA"/>
</dbReference>
<gene>
    <name evidence="1" type="ORF">ACFO3O_04970</name>
</gene>
<comment type="caution">
    <text evidence="1">The sequence shown here is derived from an EMBL/GenBank/DDBJ whole genome shotgun (WGS) entry which is preliminary data.</text>
</comment>
<reference evidence="2" key="1">
    <citation type="journal article" date="2019" name="Int. J. Syst. Evol. Microbiol.">
        <title>The Global Catalogue of Microorganisms (GCM) 10K type strain sequencing project: providing services to taxonomists for standard genome sequencing and annotation.</title>
        <authorList>
            <consortium name="The Broad Institute Genomics Platform"/>
            <consortium name="The Broad Institute Genome Sequencing Center for Infectious Disease"/>
            <person name="Wu L."/>
            <person name="Ma J."/>
        </authorList>
    </citation>
    <scope>NUCLEOTIDE SEQUENCE [LARGE SCALE GENOMIC DNA]</scope>
    <source>
        <strain evidence="2">YJ-61-S</strain>
    </source>
</reference>
<dbReference type="RefSeq" id="WP_379977442.1">
    <property type="nucleotide sequence ID" value="NZ_JBHSFV010000002.1"/>
</dbReference>
<organism evidence="1 2">
    <name type="scientific">Dokdonia ponticola</name>
    <dbReference type="NCBI Taxonomy" id="2041041"/>
    <lineage>
        <taxon>Bacteria</taxon>
        <taxon>Pseudomonadati</taxon>
        <taxon>Bacteroidota</taxon>
        <taxon>Flavobacteriia</taxon>
        <taxon>Flavobacteriales</taxon>
        <taxon>Flavobacteriaceae</taxon>
        <taxon>Dokdonia</taxon>
    </lineage>
</organism>
<proteinExistence type="predicted"/>
<protein>
    <recommendedName>
        <fullName evidence="3">Bacteriocin</fullName>
    </recommendedName>
</protein>
<keyword evidence="2" id="KW-1185">Reference proteome</keyword>